<dbReference type="RefSeq" id="XP_005834715.1">
    <property type="nucleotide sequence ID" value="XM_005834658.1"/>
</dbReference>
<dbReference type="GO" id="GO:0006535">
    <property type="term" value="P:cysteine biosynthetic process from serine"/>
    <property type="evidence" value="ECO:0007669"/>
    <property type="project" value="InterPro"/>
</dbReference>
<evidence type="ECO:0000256" key="1">
    <source>
        <dbReference type="ARBA" id="ARBA00001933"/>
    </source>
</evidence>
<dbReference type="NCBIfam" id="NF007989">
    <property type="entry name" value="PRK10717.1"/>
    <property type="match status" value="1"/>
</dbReference>
<dbReference type="KEGG" id="gtt:GUITHDRAFT_157565"/>
<comment type="cofactor">
    <cofactor evidence="1">
        <name>pyridoxal 5'-phosphate</name>
        <dbReference type="ChEBI" id="CHEBI:597326"/>
    </cofactor>
</comment>
<dbReference type="InterPro" id="IPR036052">
    <property type="entry name" value="TrpB-like_PALP_sf"/>
</dbReference>
<dbReference type="Pfam" id="PF00291">
    <property type="entry name" value="PALP"/>
    <property type="match status" value="1"/>
</dbReference>
<evidence type="ECO:0000313" key="9">
    <source>
        <dbReference type="EnsemblProtists" id="EKX47735"/>
    </source>
</evidence>
<dbReference type="InterPro" id="IPR001926">
    <property type="entry name" value="TrpB-like_PALP"/>
</dbReference>
<keyword evidence="5" id="KW-0663">Pyridoxal phosphate</keyword>
<reference evidence="8 10" key="1">
    <citation type="journal article" date="2012" name="Nature">
        <title>Algal genomes reveal evolutionary mosaicism and the fate of nucleomorphs.</title>
        <authorList>
            <consortium name="DOE Joint Genome Institute"/>
            <person name="Curtis B.A."/>
            <person name="Tanifuji G."/>
            <person name="Burki F."/>
            <person name="Gruber A."/>
            <person name="Irimia M."/>
            <person name="Maruyama S."/>
            <person name="Arias M.C."/>
            <person name="Ball S.G."/>
            <person name="Gile G.H."/>
            <person name="Hirakawa Y."/>
            <person name="Hopkins J.F."/>
            <person name="Kuo A."/>
            <person name="Rensing S.A."/>
            <person name="Schmutz J."/>
            <person name="Symeonidi A."/>
            <person name="Elias M."/>
            <person name="Eveleigh R.J."/>
            <person name="Herman E.K."/>
            <person name="Klute M.J."/>
            <person name="Nakayama T."/>
            <person name="Obornik M."/>
            <person name="Reyes-Prieto A."/>
            <person name="Armbrust E.V."/>
            <person name="Aves S.J."/>
            <person name="Beiko R.G."/>
            <person name="Coutinho P."/>
            <person name="Dacks J.B."/>
            <person name="Durnford D.G."/>
            <person name="Fast N.M."/>
            <person name="Green B.R."/>
            <person name="Grisdale C.J."/>
            <person name="Hempel F."/>
            <person name="Henrissat B."/>
            <person name="Hoppner M.P."/>
            <person name="Ishida K."/>
            <person name="Kim E."/>
            <person name="Koreny L."/>
            <person name="Kroth P.G."/>
            <person name="Liu Y."/>
            <person name="Malik S.B."/>
            <person name="Maier U.G."/>
            <person name="McRose D."/>
            <person name="Mock T."/>
            <person name="Neilson J.A."/>
            <person name="Onodera N.T."/>
            <person name="Poole A.M."/>
            <person name="Pritham E.J."/>
            <person name="Richards T.A."/>
            <person name="Rocap G."/>
            <person name="Roy S.W."/>
            <person name="Sarai C."/>
            <person name="Schaack S."/>
            <person name="Shirato S."/>
            <person name="Slamovits C.H."/>
            <person name="Spencer D.F."/>
            <person name="Suzuki S."/>
            <person name="Worden A.Z."/>
            <person name="Zauner S."/>
            <person name="Barry K."/>
            <person name="Bell C."/>
            <person name="Bharti A.K."/>
            <person name="Crow J.A."/>
            <person name="Grimwood J."/>
            <person name="Kramer R."/>
            <person name="Lindquist E."/>
            <person name="Lucas S."/>
            <person name="Salamov A."/>
            <person name="McFadden G.I."/>
            <person name="Lane C.E."/>
            <person name="Keeling P.J."/>
            <person name="Gray M.W."/>
            <person name="Grigoriev I.V."/>
            <person name="Archibald J.M."/>
        </authorList>
    </citation>
    <scope>NUCLEOTIDE SEQUENCE</scope>
    <source>
        <strain evidence="8 10">CCMP2712</strain>
    </source>
</reference>
<dbReference type="AlphaFoldDB" id="L1JI14"/>
<dbReference type="CDD" id="cd01561">
    <property type="entry name" value="CBS_like"/>
    <property type="match status" value="1"/>
</dbReference>
<dbReference type="GeneID" id="17304447"/>
<proteinExistence type="inferred from homology"/>
<dbReference type="STRING" id="905079.L1JI14"/>
<dbReference type="EC" id="2.5.1.47" evidence="3"/>
<dbReference type="EMBL" id="JH992988">
    <property type="protein sequence ID" value="EKX47735.1"/>
    <property type="molecule type" value="Genomic_DNA"/>
</dbReference>
<evidence type="ECO:0000256" key="3">
    <source>
        <dbReference type="ARBA" id="ARBA00012681"/>
    </source>
</evidence>
<evidence type="ECO:0000259" key="7">
    <source>
        <dbReference type="Pfam" id="PF00291"/>
    </source>
</evidence>
<keyword evidence="4" id="KW-0808">Transferase</keyword>
<dbReference type="GO" id="GO:0004124">
    <property type="term" value="F:cysteine synthase activity"/>
    <property type="evidence" value="ECO:0007669"/>
    <property type="project" value="UniProtKB-EC"/>
</dbReference>
<evidence type="ECO:0000256" key="4">
    <source>
        <dbReference type="ARBA" id="ARBA00022679"/>
    </source>
</evidence>
<dbReference type="eggNOG" id="KOG1481">
    <property type="taxonomic scope" value="Eukaryota"/>
</dbReference>
<comment type="catalytic activity">
    <reaction evidence="6">
        <text>O-acetyl-L-serine + hydrogen sulfide = L-cysteine + acetate</text>
        <dbReference type="Rhea" id="RHEA:14829"/>
        <dbReference type="ChEBI" id="CHEBI:29919"/>
        <dbReference type="ChEBI" id="CHEBI:30089"/>
        <dbReference type="ChEBI" id="CHEBI:35235"/>
        <dbReference type="ChEBI" id="CHEBI:58340"/>
        <dbReference type="EC" id="2.5.1.47"/>
    </reaction>
</comment>
<reference evidence="9" key="3">
    <citation type="submission" date="2015-06" db="UniProtKB">
        <authorList>
            <consortium name="EnsemblProtists"/>
        </authorList>
    </citation>
    <scope>IDENTIFICATION</scope>
</reference>
<comment type="similarity">
    <text evidence="2">Belongs to the cysteine synthase/cystathionine beta-synthase family.</text>
</comment>
<protein>
    <recommendedName>
        <fullName evidence="3">cysteine synthase</fullName>
        <ecNumber evidence="3">2.5.1.47</ecNumber>
    </recommendedName>
</protein>
<dbReference type="SUPFAM" id="SSF53686">
    <property type="entry name" value="Tryptophan synthase beta subunit-like PLP-dependent enzymes"/>
    <property type="match status" value="1"/>
</dbReference>
<evidence type="ECO:0000256" key="5">
    <source>
        <dbReference type="ARBA" id="ARBA00022898"/>
    </source>
</evidence>
<evidence type="ECO:0000313" key="8">
    <source>
        <dbReference type="EMBL" id="EKX47735.1"/>
    </source>
</evidence>
<organism evidence="8">
    <name type="scientific">Guillardia theta (strain CCMP2712)</name>
    <name type="common">Cryptophyte</name>
    <dbReference type="NCBI Taxonomy" id="905079"/>
    <lineage>
        <taxon>Eukaryota</taxon>
        <taxon>Cryptophyceae</taxon>
        <taxon>Pyrenomonadales</taxon>
        <taxon>Geminigeraceae</taxon>
        <taxon>Guillardia</taxon>
    </lineage>
</organism>
<accession>L1JI14</accession>
<dbReference type="InterPro" id="IPR001216">
    <property type="entry name" value="P-phosphate_BS"/>
</dbReference>
<evidence type="ECO:0000256" key="2">
    <source>
        <dbReference type="ARBA" id="ARBA00007103"/>
    </source>
</evidence>
<gene>
    <name evidence="8" type="ORF">GUITHDRAFT_157565</name>
</gene>
<reference evidence="10" key="2">
    <citation type="submission" date="2012-11" db="EMBL/GenBank/DDBJ databases">
        <authorList>
            <person name="Kuo A."/>
            <person name="Curtis B.A."/>
            <person name="Tanifuji G."/>
            <person name="Burki F."/>
            <person name="Gruber A."/>
            <person name="Irimia M."/>
            <person name="Maruyama S."/>
            <person name="Arias M.C."/>
            <person name="Ball S.G."/>
            <person name="Gile G.H."/>
            <person name="Hirakawa Y."/>
            <person name="Hopkins J.F."/>
            <person name="Rensing S.A."/>
            <person name="Schmutz J."/>
            <person name="Symeonidi A."/>
            <person name="Elias M."/>
            <person name="Eveleigh R.J."/>
            <person name="Herman E.K."/>
            <person name="Klute M.J."/>
            <person name="Nakayama T."/>
            <person name="Obornik M."/>
            <person name="Reyes-Prieto A."/>
            <person name="Armbrust E.V."/>
            <person name="Aves S.J."/>
            <person name="Beiko R.G."/>
            <person name="Coutinho P."/>
            <person name="Dacks J.B."/>
            <person name="Durnford D.G."/>
            <person name="Fast N.M."/>
            <person name="Green B.R."/>
            <person name="Grisdale C."/>
            <person name="Hempe F."/>
            <person name="Henrissat B."/>
            <person name="Hoppner M.P."/>
            <person name="Ishida K.-I."/>
            <person name="Kim E."/>
            <person name="Koreny L."/>
            <person name="Kroth P.G."/>
            <person name="Liu Y."/>
            <person name="Malik S.-B."/>
            <person name="Maier U.G."/>
            <person name="McRose D."/>
            <person name="Mock T."/>
            <person name="Neilson J.A."/>
            <person name="Onodera N.T."/>
            <person name="Poole A.M."/>
            <person name="Pritham E.J."/>
            <person name="Richards T.A."/>
            <person name="Rocap G."/>
            <person name="Roy S.W."/>
            <person name="Sarai C."/>
            <person name="Schaack S."/>
            <person name="Shirato S."/>
            <person name="Slamovits C.H."/>
            <person name="Spencer D.F."/>
            <person name="Suzuki S."/>
            <person name="Worden A.Z."/>
            <person name="Zauner S."/>
            <person name="Barry K."/>
            <person name="Bell C."/>
            <person name="Bharti A.K."/>
            <person name="Crow J.A."/>
            <person name="Grimwood J."/>
            <person name="Kramer R."/>
            <person name="Lindquist E."/>
            <person name="Lucas S."/>
            <person name="Salamov A."/>
            <person name="McFadden G.I."/>
            <person name="Lane C.E."/>
            <person name="Keeling P.J."/>
            <person name="Gray M.W."/>
            <person name="Grigoriev I.V."/>
            <person name="Archibald J.M."/>
        </authorList>
    </citation>
    <scope>NUCLEOTIDE SEQUENCE</scope>
    <source>
        <strain evidence="10">CCMP2712</strain>
    </source>
</reference>
<name>L1JI14_GUITC</name>
<dbReference type="OrthoDB" id="10259545at2759"/>
<dbReference type="EnsemblProtists" id="EKX47735">
    <property type="protein sequence ID" value="EKX47735"/>
    <property type="gene ID" value="GUITHDRAFT_157565"/>
</dbReference>
<keyword evidence="10" id="KW-1185">Reference proteome</keyword>
<dbReference type="PROSITE" id="PS00901">
    <property type="entry name" value="CYS_SYNTHASE"/>
    <property type="match status" value="1"/>
</dbReference>
<dbReference type="Gene3D" id="3.40.50.1100">
    <property type="match status" value="2"/>
</dbReference>
<dbReference type="PaxDb" id="55529-EKX47735"/>
<evidence type="ECO:0000313" key="10">
    <source>
        <dbReference type="Proteomes" id="UP000011087"/>
    </source>
</evidence>
<evidence type="ECO:0000256" key="6">
    <source>
        <dbReference type="ARBA" id="ARBA00047931"/>
    </source>
</evidence>
<dbReference type="OMA" id="GYKCLII"/>
<dbReference type="PANTHER" id="PTHR10314">
    <property type="entry name" value="CYSTATHIONINE BETA-SYNTHASE"/>
    <property type="match status" value="1"/>
</dbReference>
<dbReference type="FunFam" id="3.40.50.1100:FF:000003">
    <property type="entry name" value="Cystathionine beta-synthase"/>
    <property type="match status" value="1"/>
</dbReference>
<dbReference type="HOGENOM" id="CLU_021018_1_0_1"/>
<dbReference type="FunFam" id="3.40.50.1100:FF:000049">
    <property type="entry name" value="Cysteine synthase, putative"/>
    <property type="match status" value="1"/>
</dbReference>
<feature type="domain" description="Tryptophan synthase beta chain-like PALP" evidence="7">
    <location>
        <begin position="3"/>
        <end position="290"/>
    </location>
</feature>
<dbReference type="Proteomes" id="UP000011087">
    <property type="component" value="Unassembled WGS sequence"/>
</dbReference>
<dbReference type="InterPro" id="IPR050214">
    <property type="entry name" value="Cys_Synth/Cystath_Beta-Synth"/>
</dbReference>
<sequence length="323" mass="35096">MDTVGNTPLIRLNKLSEETGCEILGKAEFMNPGGSVKDRPALQLILDAERRGLIKPGATITEATSGNTGIGLAHVCNARGYKLVVCMPRTMSLEKQRTLKQLGAQVILTEPIPLKDPVTGKPNMEHYHNLVSMIEMLAWQNTANREAHYLTTGPEIMQQTGGKIDCFCAATGTGGTIGGVSRYLKDYSPKTKVVLADCFGSALHSWATTGSSPVTEGIGNSIITANMEGLRDYIDDCIQIPDPDAIRMVFRLLYDEAIFVGGSAALNVCAAVEMAKRLGPGHTIVTILCDSGFRYGSKFFNKQWMQEKKLYDCLPPEHRAGIE</sequence>